<gene>
    <name evidence="2" type="ORF">CVT26_015997</name>
</gene>
<dbReference type="GO" id="GO:0004140">
    <property type="term" value="F:dephospho-CoA kinase activity"/>
    <property type="evidence" value="ECO:0007669"/>
    <property type="project" value="TreeGrafter"/>
</dbReference>
<reference evidence="2 3" key="1">
    <citation type="journal article" date="2018" name="Evol. Lett.">
        <title>Horizontal gene cluster transfer increased hallucinogenic mushroom diversity.</title>
        <authorList>
            <person name="Reynolds H.T."/>
            <person name="Vijayakumar V."/>
            <person name="Gluck-Thaler E."/>
            <person name="Korotkin H.B."/>
            <person name="Matheny P.B."/>
            <person name="Slot J.C."/>
        </authorList>
    </citation>
    <scope>NUCLEOTIDE SEQUENCE [LARGE SCALE GENOMIC DNA]</scope>
    <source>
        <strain evidence="2 3">SRW20</strain>
    </source>
</reference>
<sequence>MQPTADPSSPFPSSTEIVSTAILFATLPNLSVPHFLAPVIASATTHTRSRLIIVLFSRHFNVQYPRRPSVGGSGASLTVKNNCLAPSLTFAEIQSLSRTESWDAVQRILTFTYVQATKVAYDMGKVLMEVDVLLKGLNEDLNPDLGKDLDICFRVTGDSIPVPLPSTITALRQWYIRPGERHSESRLETYPGTPTIPDNPQPPAYPVTALGGTFDHLHSGHKILLSMAAYITCRKLIVGITGALRGFTSFVHSVLIHLITPCSTTDDALLQSKANKHILEPLPVRTHKVRQFLHFFKPEIEADIVPITDVYGPTGWDPDIQALVVSKETLGGAEAIAKHRQSKSLPPLRTFIIDVISSTAASLDHDDANFLKQHKLSSTFVRQWIVDQEKKKGKEGETEAA</sequence>
<dbReference type="Gene3D" id="3.40.50.620">
    <property type="entry name" value="HUPs"/>
    <property type="match status" value="1"/>
</dbReference>
<evidence type="ECO:0000313" key="2">
    <source>
        <dbReference type="EMBL" id="PPR01091.1"/>
    </source>
</evidence>
<dbReference type="InterPro" id="IPR014729">
    <property type="entry name" value="Rossmann-like_a/b/a_fold"/>
</dbReference>
<dbReference type="STRING" id="231916.A0A409YDL3"/>
<dbReference type="Proteomes" id="UP000284706">
    <property type="component" value="Unassembled WGS sequence"/>
</dbReference>
<keyword evidence="3" id="KW-1185">Reference proteome</keyword>
<dbReference type="EMBL" id="NHYE01000966">
    <property type="protein sequence ID" value="PPR01091.1"/>
    <property type="molecule type" value="Genomic_DNA"/>
</dbReference>
<evidence type="ECO:0000313" key="3">
    <source>
        <dbReference type="Proteomes" id="UP000284706"/>
    </source>
</evidence>
<feature type="domain" description="Cytidyltransferase-like" evidence="1">
    <location>
        <begin position="210"/>
        <end position="241"/>
    </location>
</feature>
<proteinExistence type="predicted"/>
<dbReference type="AlphaFoldDB" id="A0A409YDL3"/>
<dbReference type="InterPro" id="IPR004821">
    <property type="entry name" value="Cyt_trans-like"/>
</dbReference>
<name>A0A409YDL3_9AGAR</name>
<dbReference type="SUPFAM" id="SSF52374">
    <property type="entry name" value="Nucleotidylyl transferase"/>
    <property type="match status" value="1"/>
</dbReference>
<protein>
    <recommendedName>
        <fullName evidence="1">Cytidyltransferase-like domain-containing protein</fullName>
    </recommendedName>
</protein>
<organism evidence="2 3">
    <name type="scientific">Gymnopilus dilepis</name>
    <dbReference type="NCBI Taxonomy" id="231916"/>
    <lineage>
        <taxon>Eukaryota</taxon>
        <taxon>Fungi</taxon>
        <taxon>Dikarya</taxon>
        <taxon>Basidiomycota</taxon>
        <taxon>Agaricomycotina</taxon>
        <taxon>Agaricomycetes</taxon>
        <taxon>Agaricomycetidae</taxon>
        <taxon>Agaricales</taxon>
        <taxon>Agaricineae</taxon>
        <taxon>Hymenogastraceae</taxon>
        <taxon>Gymnopilus</taxon>
    </lineage>
</organism>
<accession>A0A409YDL3</accession>
<dbReference type="OrthoDB" id="330671at2759"/>
<dbReference type="Pfam" id="PF01467">
    <property type="entry name" value="CTP_transf_like"/>
    <property type="match status" value="1"/>
</dbReference>
<comment type="caution">
    <text evidence="2">The sequence shown here is derived from an EMBL/GenBank/DDBJ whole genome shotgun (WGS) entry which is preliminary data.</text>
</comment>
<dbReference type="PANTHER" id="PTHR10695:SF46">
    <property type="entry name" value="BIFUNCTIONAL COENZYME A SYNTHASE-RELATED"/>
    <property type="match status" value="1"/>
</dbReference>
<evidence type="ECO:0000259" key="1">
    <source>
        <dbReference type="Pfam" id="PF01467"/>
    </source>
</evidence>
<dbReference type="GO" id="GO:0015937">
    <property type="term" value="P:coenzyme A biosynthetic process"/>
    <property type="evidence" value="ECO:0007669"/>
    <property type="project" value="TreeGrafter"/>
</dbReference>
<dbReference type="PANTHER" id="PTHR10695">
    <property type="entry name" value="DEPHOSPHO-COA KINASE-RELATED"/>
    <property type="match status" value="1"/>
</dbReference>
<dbReference type="InParanoid" id="A0A409YDL3"/>